<gene>
    <name evidence="1" type="ORF">CLV38_10719</name>
</gene>
<dbReference type="PANTHER" id="PTHR37816">
    <property type="entry name" value="YALI0E33011P"/>
    <property type="match status" value="1"/>
</dbReference>
<evidence type="ECO:0000313" key="2">
    <source>
        <dbReference type="Proteomes" id="UP000238205"/>
    </source>
</evidence>
<comment type="caution">
    <text evidence="1">The sequence shown here is derived from an EMBL/GenBank/DDBJ whole genome shotgun (WGS) entry which is preliminary data.</text>
</comment>
<dbReference type="Pfam" id="PF13238">
    <property type="entry name" value="AAA_18"/>
    <property type="match status" value="1"/>
</dbReference>
<accession>A0A2T0W8G9</accession>
<protein>
    <submittedName>
        <fullName evidence="1">AAA domain-containing protein</fullName>
    </submittedName>
</protein>
<sequence length="182" mass="21399">MKEQQFAVKRIHIIGSIGSGKTTLARKLSKQYGLPHYELDNVVWIRSDKGDIKRTEEERDAVLSDILIRKSWIIEGAHHKWVAPSFQRADVIIFLDTRLSTRRFRIIKRFIKQKFKVEKVNYRPTFKVLKFLYQYNTIFDNTSKQEIMAMLVPFESKLIILNSSNDMPSLLKPDVTEKNVNN</sequence>
<dbReference type="OrthoDB" id="1201990at2"/>
<dbReference type="InterPro" id="IPR052922">
    <property type="entry name" value="Cytidylate_Kinase-2"/>
</dbReference>
<reference evidence="1 2" key="1">
    <citation type="submission" date="2018-03" db="EMBL/GenBank/DDBJ databases">
        <title>Genomic Encyclopedia of Archaeal and Bacterial Type Strains, Phase II (KMG-II): from individual species to whole genera.</title>
        <authorList>
            <person name="Goeker M."/>
        </authorList>
    </citation>
    <scope>NUCLEOTIDE SEQUENCE [LARGE SCALE GENOMIC DNA]</scope>
    <source>
        <strain evidence="1 2">DSM 13175</strain>
    </source>
</reference>
<dbReference type="AlphaFoldDB" id="A0A2T0W8G9"/>
<dbReference type="SUPFAM" id="SSF52540">
    <property type="entry name" value="P-loop containing nucleoside triphosphate hydrolases"/>
    <property type="match status" value="1"/>
</dbReference>
<dbReference type="InterPro" id="IPR027417">
    <property type="entry name" value="P-loop_NTPase"/>
</dbReference>
<dbReference type="EMBL" id="PVTO01000007">
    <property type="protein sequence ID" value="PRY82946.1"/>
    <property type="molecule type" value="Genomic_DNA"/>
</dbReference>
<dbReference type="PANTHER" id="PTHR37816:SF2">
    <property type="entry name" value="DNA TOPOLOGY MODULATION PROTEIN FLAR-RELATED PROTEIN"/>
    <property type="match status" value="1"/>
</dbReference>
<keyword evidence="2" id="KW-1185">Reference proteome</keyword>
<organism evidence="1 2">
    <name type="scientific">Alkalibacterium olivapovliticus</name>
    <dbReference type="NCBI Taxonomy" id="99907"/>
    <lineage>
        <taxon>Bacteria</taxon>
        <taxon>Bacillati</taxon>
        <taxon>Bacillota</taxon>
        <taxon>Bacilli</taxon>
        <taxon>Lactobacillales</taxon>
        <taxon>Carnobacteriaceae</taxon>
        <taxon>Alkalibacterium</taxon>
    </lineage>
</organism>
<proteinExistence type="predicted"/>
<dbReference type="RefSeq" id="WP_106192212.1">
    <property type="nucleotide sequence ID" value="NZ_PVTO01000007.1"/>
</dbReference>
<evidence type="ECO:0000313" key="1">
    <source>
        <dbReference type="EMBL" id="PRY82946.1"/>
    </source>
</evidence>
<dbReference type="Proteomes" id="UP000238205">
    <property type="component" value="Unassembled WGS sequence"/>
</dbReference>
<dbReference type="Gene3D" id="3.40.50.300">
    <property type="entry name" value="P-loop containing nucleotide triphosphate hydrolases"/>
    <property type="match status" value="1"/>
</dbReference>
<name>A0A2T0W8G9_9LACT</name>